<sequence length="139" mass="15464">MIIFQDGGLGETLGLVEIDKLDSTLKAQSMPFTVKFCSAGFVPISTWTHDCTLKTPKYGLSSNSFFSIESFLRKVCMRLIRISKKVHQETTPRKAAIWHIPEVGDFLFLQVANGAKNVCAIPKRGGFESLSEVYICESI</sequence>
<accession>A0A4Y2DI17</accession>
<protein>
    <submittedName>
        <fullName evidence="1">Uncharacterized protein</fullName>
    </submittedName>
</protein>
<name>A0A4Y2DI17_ARAVE</name>
<gene>
    <name evidence="1" type="ORF">AVEN_129723_1</name>
</gene>
<dbReference type="EMBL" id="BGPR01000373">
    <property type="protein sequence ID" value="GBM16402.1"/>
    <property type="molecule type" value="Genomic_DNA"/>
</dbReference>
<dbReference type="AlphaFoldDB" id="A0A4Y2DI17"/>
<proteinExistence type="predicted"/>
<organism evidence="1 2">
    <name type="scientific">Araneus ventricosus</name>
    <name type="common">Orbweaver spider</name>
    <name type="synonym">Epeira ventricosa</name>
    <dbReference type="NCBI Taxonomy" id="182803"/>
    <lineage>
        <taxon>Eukaryota</taxon>
        <taxon>Metazoa</taxon>
        <taxon>Ecdysozoa</taxon>
        <taxon>Arthropoda</taxon>
        <taxon>Chelicerata</taxon>
        <taxon>Arachnida</taxon>
        <taxon>Araneae</taxon>
        <taxon>Araneomorphae</taxon>
        <taxon>Entelegynae</taxon>
        <taxon>Araneoidea</taxon>
        <taxon>Araneidae</taxon>
        <taxon>Araneus</taxon>
    </lineage>
</organism>
<comment type="caution">
    <text evidence="1">The sequence shown here is derived from an EMBL/GenBank/DDBJ whole genome shotgun (WGS) entry which is preliminary data.</text>
</comment>
<keyword evidence="2" id="KW-1185">Reference proteome</keyword>
<evidence type="ECO:0000313" key="2">
    <source>
        <dbReference type="Proteomes" id="UP000499080"/>
    </source>
</evidence>
<reference evidence="1 2" key="1">
    <citation type="journal article" date="2019" name="Sci. Rep.">
        <title>Orb-weaving spider Araneus ventricosus genome elucidates the spidroin gene catalogue.</title>
        <authorList>
            <person name="Kono N."/>
            <person name="Nakamura H."/>
            <person name="Ohtoshi R."/>
            <person name="Moran D.A.P."/>
            <person name="Shinohara A."/>
            <person name="Yoshida Y."/>
            <person name="Fujiwara M."/>
            <person name="Mori M."/>
            <person name="Tomita M."/>
            <person name="Arakawa K."/>
        </authorList>
    </citation>
    <scope>NUCLEOTIDE SEQUENCE [LARGE SCALE GENOMIC DNA]</scope>
</reference>
<dbReference type="Proteomes" id="UP000499080">
    <property type="component" value="Unassembled WGS sequence"/>
</dbReference>
<evidence type="ECO:0000313" key="1">
    <source>
        <dbReference type="EMBL" id="GBM16402.1"/>
    </source>
</evidence>